<feature type="transmembrane region" description="Helical" evidence="2">
    <location>
        <begin position="86"/>
        <end position="107"/>
    </location>
</feature>
<dbReference type="Proteomes" id="UP000294947">
    <property type="component" value="Unassembled WGS sequence"/>
</dbReference>
<proteinExistence type="predicted"/>
<feature type="compositionally biased region" description="Low complexity" evidence="1">
    <location>
        <begin position="123"/>
        <end position="132"/>
    </location>
</feature>
<evidence type="ECO:0000313" key="5">
    <source>
        <dbReference type="Proteomes" id="UP000294947"/>
    </source>
</evidence>
<evidence type="ECO:0000313" key="4">
    <source>
        <dbReference type="EMBL" id="TDD51126.1"/>
    </source>
</evidence>
<keyword evidence="2" id="KW-1133">Transmembrane helix</keyword>
<feature type="region of interest" description="Disordered" evidence="1">
    <location>
        <begin position="1"/>
        <end position="80"/>
    </location>
</feature>
<name>A0A4R4Z076_9PSEU</name>
<feature type="compositionally biased region" description="Pro residues" evidence="1">
    <location>
        <begin position="48"/>
        <end position="57"/>
    </location>
</feature>
<dbReference type="OrthoDB" id="3614545at2"/>
<feature type="compositionally biased region" description="Polar residues" evidence="1">
    <location>
        <begin position="1"/>
        <end position="12"/>
    </location>
</feature>
<accession>A0A4R4Z076</accession>
<dbReference type="RefSeq" id="WP_132485540.1">
    <property type="nucleotide sequence ID" value="NZ_SMKW01000017.1"/>
</dbReference>
<feature type="region of interest" description="Disordered" evidence="1">
    <location>
        <begin position="109"/>
        <end position="146"/>
    </location>
</feature>
<keyword evidence="5" id="KW-1185">Reference proteome</keyword>
<protein>
    <recommendedName>
        <fullName evidence="3">DUF8017 domain-containing protein</fullName>
    </recommendedName>
</protein>
<reference evidence="4 5" key="1">
    <citation type="submission" date="2019-03" db="EMBL/GenBank/DDBJ databases">
        <title>Draft genome sequences of novel Actinobacteria.</title>
        <authorList>
            <person name="Sahin N."/>
            <person name="Ay H."/>
            <person name="Saygin H."/>
        </authorList>
    </citation>
    <scope>NUCLEOTIDE SEQUENCE [LARGE SCALE GENOMIC DNA]</scope>
    <source>
        <strain evidence="4 5">7K502</strain>
    </source>
</reference>
<keyword evidence="2" id="KW-0812">Transmembrane</keyword>
<organism evidence="4 5">
    <name type="scientific">Saccharopolyspora elongata</name>
    <dbReference type="NCBI Taxonomy" id="2530387"/>
    <lineage>
        <taxon>Bacteria</taxon>
        <taxon>Bacillati</taxon>
        <taxon>Actinomycetota</taxon>
        <taxon>Actinomycetes</taxon>
        <taxon>Pseudonocardiales</taxon>
        <taxon>Pseudonocardiaceae</taxon>
        <taxon>Saccharopolyspora</taxon>
    </lineage>
</organism>
<evidence type="ECO:0000256" key="1">
    <source>
        <dbReference type="SAM" id="MobiDB-lite"/>
    </source>
</evidence>
<dbReference type="AlphaFoldDB" id="A0A4R4Z076"/>
<sequence length="333" mass="34054">MSSPGNWGSNEYGQYDPITGQPIAGNPSGSAPQLGAQYQGFGTFSQPQQPPQHPQQPPQQQQPVHPGMAGGYPVQPAPPGKSRGPLIAAIALASVAVIAIVTTIVVLSTSGGPSVASPPPPARTSSPTKPTTSTPPPTSGVANPNLTPVVDGWQVATVPKRGAVYDLPAGGGWKLDPNPENVHAFGPPDDPVTMTGVADYMEGFCSGDAGSFRATTGVSARKGPDDTTVANETAQKLAELAYVRDGNKPLVVLGPPEQVQLPGGIPAVRVTARVTLMAPGPCDSKNAAVSVLSTNSDGQSSMVFLAVADQDVPDAVPIDTLNKITQSLRSMPK</sequence>
<keyword evidence="2" id="KW-0472">Membrane</keyword>
<feature type="domain" description="DUF8017" evidence="3">
    <location>
        <begin position="147"/>
        <end position="331"/>
    </location>
</feature>
<dbReference type="EMBL" id="SMKW01000017">
    <property type="protein sequence ID" value="TDD51126.1"/>
    <property type="molecule type" value="Genomic_DNA"/>
</dbReference>
<dbReference type="Pfam" id="PF26056">
    <property type="entry name" value="DUF8017"/>
    <property type="match status" value="1"/>
</dbReference>
<evidence type="ECO:0000256" key="2">
    <source>
        <dbReference type="SAM" id="Phobius"/>
    </source>
</evidence>
<evidence type="ECO:0000259" key="3">
    <source>
        <dbReference type="Pfam" id="PF26056"/>
    </source>
</evidence>
<dbReference type="InterPro" id="IPR058330">
    <property type="entry name" value="DUF8017"/>
</dbReference>
<comment type="caution">
    <text evidence="4">The sequence shown here is derived from an EMBL/GenBank/DDBJ whole genome shotgun (WGS) entry which is preliminary data.</text>
</comment>
<gene>
    <name evidence="4" type="ORF">E1288_15345</name>
</gene>